<gene>
    <name evidence="20" type="primary">yidC</name>
    <name evidence="20" type="ORF">GCM10023169_23270</name>
</gene>
<name>A0ABP8LAZ7_9MICO</name>
<dbReference type="EMBL" id="BAABGN010000011">
    <property type="protein sequence ID" value="GAA4425550.1"/>
    <property type="molecule type" value="Genomic_DNA"/>
</dbReference>
<evidence type="ECO:0000256" key="13">
    <source>
        <dbReference type="ARBA" id="ARBA00031538"/>
    </source>
</evidence>
<evidence type="ECO:0000256" key="17">
    <source>
        <dbReference type="SAM" id="MobiDB-lite"/>
    </source>
</evidence>
<keyword evidence="4" id="KW-0813">Transport</keyword>
<reference evidence="21" key="1">
    <citation type="journal article" date="2019" name="Int. J. Syst. Evol. Microbiol.">
        <title>The Global Catalogue of Microorganisms (GCM) 10K type strain sequencing project: providing services to taxonomists for standard genome sequencing and annotation.</title>
        <authorList>
            <consortium name="The Broad Institute Genomics Platform"/>
            <consortium name="The Broad Institute Genome Sequencing Center for Infectious Disease"/>
            <person name="Wu L."/>
            <person name="Ma J."/>
        </authorList>
    </citation>
    <scope>NUCLEOTIDE SEQUENCE [LARGE SCALE GENOMIC DNA]</scope>
    <source>
        <strain evidence="21">JCM 17810</strain>
    </source>
</reference>
<evidence type="ECO:0000256" key="1">
    <source>
        <dbReference type="ARBA" id="ARBA00004651"/>
    </source>
</evidence>
<proteinExistence type="inferred from homology"/>
<keyword evidence="10" id="KW-0143">Chaperone</keyword>
<keyword evidence="9 18" id="KW-0472">Membrane</keyword>
<feature type="transmembrane region" description="Helical" evidence="18">
    <location>
        <begin position="7"/>
        <end position="31"/>
    </location>
</feature>
<comment type="subunit">
    <text evidence="12">Interacts with the Sec translocase complex via SecD. Specifically interacts with transmembrane segments of nascent integral membrane proteins during membrane integration.</text>
</comment>
<feature type="domain" description="Membrane insertase YidC/Oxa/ALB C-terminal" evidence="19">
    <location>
        <begin position="39"/>
        <end position="263"/>
    </location>
</feature>
<feature type="transmembrane region" description="Helical" evidence="18">
    <location>
        <begin position="37"/>
        <end position="59"/>
    </location>
</feature>
<dbReference type="InterPro" id="IPR028055">
    <property type="entry name" value="YidC/Oxa/ALB_C"/>
</dbReference>
<keyword evidence="21" id="KW-1185">Reference proteome</keyword>
<feature type="transmembrane region" description="Helical" evidence="18">
    <location>
        <begin position="184"/>
        <end position="204"/>
    </location>
</feature>
<keyword evidence="5" id="KW-1003">Cell membrane</keyword>
<evidence type="ECO:0000256" key="7">
    <source>
        <dbReference type="ARBA" id="ARBA00022927"/>
    </source>
</evidence>
<evidence type="ECO:0000256" key="9">
    <source>
        <dbReference type="ARBA" id="ARBA00023136"/>
    </source>
</evidence>
<feature type="transmembrane region" description="Helical" evidence="18">
    <location>
        <begin position="225"/>
        <end position="248"/>
    </location>
</feature>
<evidence type="ECO:0000256" key="15">
    <source>
        <dbReference type="ARBA" id="ARBA00033342"/>
    </source>
</evidence>
<feature type="compositionally biased region" description="Basic and acidic residues" evidence="17">
    <location>
        <begin position="298"/>
        <end position="310"/>
    </location>
</feature>
<comment type="caution">
    <text evidence="20">The sequence shown here is derived from an EMBL/GenBank/DDBJ whole genome shotgun (WGS) entry which is preliminary data.</text>
</comment>
<evidence type="ECO:0000313" key="20">
    <source>
        <dbReference type="EMBL" id="GAA4425550.1"/>
    </source>
</evidence>
<evidence type="ECO:0000256" key="4">
    <source>
        <dbReference type="ARBA" id="ARBA00022448"/>
    </source>
</evidence>
<feature type="transmembrane region" description="Helical" evidence="18">
    <location>
        <begin position="108"/>
        <end position="130"/>
    </location>
</feature>
<dbReference type="InterPro" id="IPR001708">
    <property type="entry name" value="YidC/ALB3/OXA1/COX18"/>
</dbReference>
<dbReference type="PANTHER" id="PTHR12428">
    <property type="entry name" value="OXA1"/>
    <property type="match status" value="1"/>
</dbReference>
<sequence>MDWFDSILYPIMWVVAWIMVTVHDALVWIGLPEGSGWAWVLSIVGLTVVIRILIIPLFFKQIKAARGMQLIQPDLQKLQKKYKGKTDPASRQKMQQEMMALYREHGTSPFASCLPILLQMPIFFALFRVLHSLGPLSRGEYGNGERDSIGPLTQQLAIDAETSTLFGAPISQTFLNSDLTSVKIVTVFLIVVMSATSFLTQRQLTMKNMPQSALDNPMARQQKMLMYLLPLIFAFTGVNFPIGVLIYWCISNLWSMGQQFYTIRRQPAPGSEAHKKRQERIAKRRERKGLPPEEEEQEAAKPEVDDEPKGGQRVQPKRKDRAKKSGPVTPAAAGNGQPAKSADQADDADEADSDSPDEGPIGKDGLTPAERAQKRYDERAAQRRAAAARRKAQAKKGRNS</sequence>
<evidence type="ECO:0000256" key="6">
    <source>
        <dbReference type="ARBA" id="ARBA00022692"/>
    </source>
</evidence>
<keyword evidence="8 18" id="KW-1133">Transmembrane helix</keyword>
<feature type="compositionally biased region" description="Basic residues" evidence="17">
    <location>
        <begin position="274"/>
        <end position="287"/>
    </location>
</feature>
<dbReference type="RefSeq" id="WP_345216436.1">
    <property type="nucleotide sequence ID" value="NZ_BAABGN010000011.1"/>
</dbReference>
<dbReference type="CDD" id="cd20070">
    <property type="entry name" value="5TM_YidC_Alb3"/>
    <property type="match status" value="1"/>
</dbReference>
<dbReference type="Pfam" id="PF02096">
    <property type="entry name" value="60KD_IMP"/>
    <property type="match status" value="1"/>
</dbReference>
<dbReference type="NCBIfam" id="TIGR03592">
    <property type="entry name" value="yidC_oxa1_cterm"/>
    <property type="match status" value="1"/>
</dbReference>
<feature type="compositionally biased region" description="Basic residues" evidence="17">
    <location>
        <begin position="386"/>
        <end position="400"/>
    </location>
</feature>
<dbReference type="Proteomes" id="UP001500622">
    <property type="component" value="Unassembled WGS sequence"/>
</dbReference>
<feature type="compositionally biased region" description="Basic and acidic residues" evidence="17">
    <location>
        <begin position="371"/>
        <end position="381"/>
    </location>
</feature>
<evidence type="ECO:0000256" key="8">
    <source>
        <dbReference type="ARBA" id="ARBA00022989"/>
    </source>
</evidence>
<organism evidence="20 21">
    <name type="scientific">Georgenia halophila</name>
    <dbReference type="NCBI Taxonomy" id="620889"/>
    <lineage>
        <taxon>Bacteria</taxon>
        <taxon>Bacillati</taxon>
        <taxon>Actinomycetota</taxon>
        <taxon>Actinomycetes</taxon>
        <taxon>Micrococcales</taxon>
        <taxon>Bogoriellaceae</taxon>
        <taxon>Georgenia</taxon>
    </lineage>
</organism>
<feature type="region of interest" description="Disordered" evidence="17">
    <location>
        <begin position="267"/>
        <end position="400"/>
    </location>
</feature>
<evidence type="ECO:0000256" key="10">
    <source>
        <dbReference type="ARBA" id="ARBA00023186"/>
    </source>
</evidence>
<evidence type="ECO:0000259" key="19">
    <source>
        <dbReference type="Pfam" id="PF02096"/>
    </source>
</evidence>
<evidence type="ECO:0000256" key="18">
    <source>
        <dbReference type="SAM" id="Phobius"/>
    </source>
</evidence>
<protein>
    <recommendedName>
        <fullName evidence="3">Membrane protein insertase YidC</fullName>
    </recommendedName>
    <alternativeName>
        <fullName evidence="15">Foldase YidC</fullName>
    </alternativeName>
    <alternativeName>
        <fullName evidence="14">Membrane integrase YidC</fullName>
    </alternativeName>
    <alternativeName>
        <fullName evidence="13">Membrane protein YidC</fullName>
    </alternativeName>
</protein>
<evidence type="ECO:0000313" key="21">
    <source>
        <dbReference type="Proteomes" id="UP001500622"/>
    </source>
</evidence>
<evidence type="ECO:0000256" key="12">
    <source>
        <dbReference type="ARBA" id="ARBA00026028"/>
    </source>
</evidence>
<comment type="function">
    <text evidence="11">Required for the insertion and/or proper folding and/or complex formation of integral membrane proteins into the membrane. Involved in integration of membrane proteins that insert both dependently and independently of the Sec translocase complex, as well as at least some lipoproteins. Aids folding of multispanning membrane proteins.</text>
</comment>
<keyword evidence="7" id="KW-0653">Protein transport</keyword>
<evidence type="ECO:0000256" key="11">
    <source>
        <dbReference type="ARBA" id="ARBA00025034"/>
    </source>
</evidence>
<keyword evidence="6 16" id="KW-0812">Transmembrane</keyword>
<dbReference type="InterPro" id="IPR047196">
    <property type="entry name" value="YidC_ALB_C"/>
</dbReference>
<feature type="compositionally biased region" description="Acidic residues" evidence="17">
    <location>
        <begin position="344"/>
        <end position="357"/>
    </location>
</feature>
<comment type="subcellular location">
    <subcellularLocation>
        <location evidence="1">Cell membrane</location>
        <topology evidence="1">Multi-pass membrane protein</topology>
    </subcellularLocation>
    <subcellularLocation>
        <location evidence="16">Membrane</location>
        <topology evidence="16">Multi-pass membrane protein</topology>
    </subcellularLocation>
</comment>
<comment type="similarity">
    <text evidence="2">Belongs to the OXA1/ALB3/YidC family. Type 1 subfamily.</text>
</comment>
<evidence type="ECO:0000256" key="3">
    <source>
        <dbReference type="ARBA" id="ARBA00015325"/>
    </source>
</evidence>
<evidence type="ECO:0000256" key="5">
    <source>
        <dbReference type="ARBA" id="ARBA00022475"/>
    </source>
</evidence>
<accession>A0ABP8LAZ7</accession>
<feature type="compositionally biased region" description="Basic residues" evidence="17">
    <location>
        <begin position="315"/>
        <end position="324"/>
    </location>
</feature>
<evidence type="ECO:0000256" key="14">
    <source>
        <dbReference type="ARBA" id="ARBA00033245"/>
    </source>
</evidence>
<dbReference type="PANTHER" id="PTHR12428:SF65">
    <property type="entry name" value="CYTOCHROME C OXIDASE ASSEMBLY PROTEIN COX18, MITOCHONDRIAL"/>
    <property type="match status" value="1"/>
</dbReference>
<dbReference type="NCBIfam" id="NF002350">
    <property type="entry name" value="PRK01315.1"/>
    <property type="match status" value="1"/>
</dbReference>
<evidence type="ECO:0000256" key="16">
    <source>
        <dbReference type="RuleBase" id="RU003945"/>
    </source>
</evidence>
<evidence type="ECO:0000256" key="2">
    <source>
        <dbReference type="ARBA" id="ARBA00010527"/>
    </source>
</evidence>